<evidence type="ECO:0000313" key="5">
    <source>
        <dbReference type="EMBL" id="KAF2007686.1"/>
    </source>
</evidence>
<keyword evidence="1" id="KW-0443">Lipid metabolism</keyword>
<dbReference type="EMBL" id="ML977556">
    <property type="protein sequence ID" value="KAF2007686.1"/>
    <property type="molecule type" value="Genomic_DNA"/>
</dbReference>
<feature type="compositionally biased region" description="Basic and acidic residues" evidence="3">
    <location>
        <begin position="435"/>
        <end position="444"/>
    </location>
</feature>
<name>A0A6A5X482_9PLEO</name>
<dbReference type="PROSITE" id="PS51635">
    <property type="entry name" value="PNPLA"/>
    <property type="match status" value="1"/>
</dbReference>
<organism evidence="5 6">
    <name type="scientific">Amniculicola lignicola CBS 123094</name>
    <dbReference type="NCBI Taxonomy" id="1392246"/>
    <lineage>
        <taxon>Eukaryota</taxon>
        <taxon>Fungi</taxon>
        <taxon>Dikarya</taxon>
        <taxon>Ascomycota</taxon>
        <taxon>Pezizomycotina</taxon>
        <taxon>Dothideomycetes</taxon>
        <taxon>Pleosporomycetidae</taxon>
        <taxon>Pleosporales</taxon>
        <taxon>Amniculicolaceae</taxon>
        <taxon>Amniculicola</taxon>
    </lineage>
</organism>
<feature type="region of interest" description="Disordered" evidence="3">
    <location>
        <begin position="520"/>
        <end position="630"/>
    </location>
</feature>
<proteinExistence type="predicted"/>
<dbReference type="SUPFAM" id="SSF52151">
    <property type="entry name" value="FabD/lysophospholipase-like"/>
    <property type="match status" value="1"/>
</dbReference>
<feature type="compositionally biased region" description="Pro residues" evidence="3">
    <location>
        <begin position="603"/>
        <end position="618"/>
    </location>
</feature>
<feature type="region of interest" description="Disordered" evidence="3">
    <location>
        <begin position="150"/>
        <end position="182"/>
    </location>
</feature>
<feature type="compositionally biased region" description="Polar residues" evidence="3">
    <location>
        <begin position="488"/>
        <end position="502"/>
    </location>
</feature>
<dbReference type="GO" id="GO:0019369">
    <property type="term" value="P:arachidonate metabolic process"/>
    <property type="evidence" value="ECO:0007669"/>
    <property type="project" value="TreeGrafter"/>
</dbReference>
<evidence type="ECO:0000256" key="1">
    <source>
        <dbReference type="ARBA" id="ARBA00023098"/>
    </source>
</evidence>
<dbReference type="PANTHER" id="PTHR24185:SF4">
    <property type="entry name" value="SERINE HYDROLASE, PUTATIVE (AFU_ORTHOLOGUE AFUA_2G07870)-RELATED"/>
    <property type="match status" value="1"/>
</dbReference>
<sequence>MRRKDTTKGPPLRILSLGGFPCLRSLATSLTLNADGGGVRGYSMLIILQELMHRMFVEIEGRAPKRHEIPKPCDHFDLIAGTGTGGLIAIMLGRLRLDVDTCKDVYVRMTKRVFETDKTFAGIPYRSTLFKASKLEEAIMECVREHTIYDEEGNDGHNGLSSSADLRTPMTPGSAYPSMQRSASNASRYSQIGVAPVNMRIAALKWGNPNALLYDTRENRTKTAVTAVYKGTKKVGTGQILLRSYDSRKETSVEPNATIWQAGRATSATALAFKPIQIGQSVFLDEGTGKYNPAPQVLDEAVVNEWPGREVGVFLSIGTGKRPEGTNQQQHLWWEGFVSGGVGDFAEARRRLIGKIEDCEKTHQNMKNHLAKRQVNPENYYRLNVNVGVGEFGMNEWNRLAEISTNTRMYLTEPEVQSQNLDAAAKLARIHRAKQRWERAEKGHAHSQSQSLPMQTPWERPLSSVSDASPIAVELPADKVDPEYYHSNYPNQPNLLSPSNYRRPSDNDKYMVVSSDEYPQVLDSGMDPRHSGELISPNRRSGDQFTYGGNEHNSPRLSFEDSRPQTPPPRPPKTPIQGERVPVGLGAPPPIPPAGSMLGRPAPGAPLPYPDTDGPPPAVNKARKPEFNPR</sequence>
<evidence type="ECO:0000313" key="6">
    <source>
        <dbReference type="Proteomes" id="UP000799779"/>
    </source>
</evidence>
<dbReference type="InterPro" id="IPR016035">
    <property type="entry name" value="Acyl_Trfase/lysoPLipase"/>
</dbReference>
<dbReference type="GO" id="GO:0046486">
    <property type="term" value="P:glycerolipid metabolic process"/>
    <property type="evidence" value="ECO:0007669"/>
    <property type="project" value="UniProtKB-ARBA"/>
</dbReference>
<dbReference type="AlphaFoldDB" id="A0A6A5X482"/>
<accession>A0A6A5X482</accession>
<feature type="short sequence motif" description="GXGXXG" evidence="2">
    <location>
        <begin position="36"/>
        <end position="41"/>
    </location>
</feature>
<dbReference type="OrthoDB" id="630895at2759"/>
<dbReference type="Pfam" id="PF01734">
    <property type="entry name" value="Patatin"/>
    <property type="match status" value="1"/>
</dbReference>
<evidence type="ECO:0000256" key="2">
    <source>
        <dbReference type="PROSITE-ProRule" id="PRU01161"/>
    </source>
</evidence>
<evidence type="ECO:0000259" key="4">
    <source>
        <dbReference type="PROSITE" id="PS51635"/>
    </source>
</evidence>
<dbReference type="InterPro" id="IPR002641">
    <property type="entry name" value="PNPLA_dom"/>
</dbReference>
<gene>
    <name evidence="5" type="ORF">P154DRAFT_419502</name>
</gene>
<dbReference type="GO" id="GO:0016020">
    <property type="term" value="C:membrane"/>
    <property type="evidence" value="ECO:0007669"/>
    <property type="project" value="TreeGrafter"/>
</dbReference>
<comment type="caution">
    <text evidence="2">Lacks conserved residue(s) required for the propagation of feature annotation.</text>
</comment>
<dbReference type="CDD" id="cd07216">
    <property type="entry name" value="Pat17_PNPLA8_PNPLA9_like3"/>
    <property type="match status" value="1"/>
</dbReference>
<dbReference type="Proteomes" id="UP000799779">
    <property type="component" value="Unassembled WGS sequence"/>
</dbReference>
<feature type="region of interest" description="Disordered" evidence="3">
    <location>
        <begin position="434"/>
        <end position="465"/>
    </location>
</feature>
<dbReference type="GO" id="GO:0047499">
    <property type="term" value="F:calcium-independent phospholipase A2 activity"/>
    <property type="evidence" value="ECO:0007669"/>
    <property type="project" value="TreeGrafter"/>
</dbReference>
<feature type="compositionally biased region" description="Pro residues" evidence="3">
    <location>
        <begin position="565"/>
        <end position="574"/>
    </location>
</feature>
<reference evidence="5" key="1">
    <citation type="journal article" date="2020" name="Stud. Mycol.">
        <title>101 Dothideomycetes genomes: a test case for predicting lifestyles and emergence of pathogens.</title>
        <authorList>
            <person name="Haridas S."/>
            <person name="Albert R."/>
            <person name="Binder M."/>
            <person name="Bloem J."/>
            <person name="Labutti K."/>
            <person name="Salamov A."/>
            <person name="Andreopoulos B."/>
            <person name="Baker S."/>
            <person name="Barry K."/>
            <person name="Bills G."/>
            <person name="Bluhm B."/>
            <person name="Cannon C."/>
            <person name="Castanera R."/>
            <person name="Culley D."/>
            <person name="Daum C."/>
            <person name="Ezra D."/>
            <person name="Gonzalez J."/>
            <person name="Henrissat B."/>
            <person name="Kuo A."/>
            <person name="Liang C."/>
            <person name="Lipzen A."/>
            <person name="Lutzoni F."/>
            <person name="Magnuson J."/>
            <person name="Mondo S."/>
            <person name="Nolan M."/>
            <person name="Ohm R."/>
            <person name="Pangilinan J."/>
            <person name="Park H.-J."/>
            <person name="Ramirez L."/>
            <person name="Alfaro M."/>
            <person name="Sun H."/>
            <person name="Tritt A."/>
            <person name="Yoshinaga Y."/>
            <person name="Zwiers L.-H."/>
            <person name="Turgeon B."/>
            <person name="Goodwin S."/>
            <person name="Spatafora J."/>
            <person name="Crous P."/>
            <person name="Grigoriev I."/>
        </authorList>
    </citation>
    <scope>NUCLEOTIDE SEQUENCE</scope>
    <source>
        <strain evidence="5">CBS 123094</strain>
    </source>
</reference>
<dbReference type="Gene3D" id="3.40.1090.10">
    <property type="entry name" value="Cytosolic phospholipase A2 catalytic domain"/>
    <property type="match status" value="1"/>
</dbReference>
<protein>
    <submittedName>
        <fullName evidence="5">FabD/lysophospholipase-like protein</fullName>
    </submittedName>
</protein>
<dbReference type="PANTHER" id="PTHR24185">
    <property type="entry name" value="CALCIUM-INDEPENDENT PHOSPHOLIPASE A2-GAMMA"/>
    <property type="match status" value="1"/>
</dbReference>
<keyword evidence="6" id="KW-1185">Reference proteome</keyword>
<feature type="region of interest" description="Disordered" evidence="3">
    <location>
        <begin position="482"/>
        <end position="508"/>
    </location>
</feature>
<feature type="domain" description="PNPLA" evidence="4">
    <location>
        <begin position="32"/>
        <end position="298"/>
    </location>
</feature>
<evidence type="ECO:0000256" key="3">
    <source>
        <dbReference type="SAM" id="MobiDB-lite"/>
    </source>
</evidence>